<dbReference type="Proteomes" id="UP000228886">
    <property type="component" value="Unassembled WGS sequence"/>
</dbReference>
<evidence type="ECO:0000313" key="3">
    <source>
        <dbReference type="Proteomes" id="UP000228886"/>
    </source>
</evidence>
<dbReference type="InterPro" id="IPR039448">
    <property type="entry name" value="Beta_helix"/>
</dbReference>
<dbReference type="InterPro" id="IPR011050">
    <property type="entry name" value="Pectin_lyase_fold/virulence"/>
</dbReference>
<dbReference type="AlphaFoldDB" id="A0A2M7E8T9"/>
<name>A0A2M7E8T9_9BACT</name>
<dbReference type="InterPro" id="IPR006626">
    <property type="entry name" value="PbH1"/>
</dbReference>
<protein>
    <recommendedName>
        <fullName evidence="1">Right handed beta helix domain-containing protein</fullName>
    </recommendedName>
</protein>
<sequence length="496" mass="57297">MFFKEKEFEKWRNFEDVEAIFLRDWVDVHLPVKSIDEEKGIVTFKKYSRRALFDGDRPGRYYIENAFEFLKYPGQWYLDRKNGVFYYLPAIREKNGKCEIIYPVLSEILRLEGNPEEDKFVKYINFRNLTFSHTNWELSENDAGDYQAANTVPGAIYAEGTQHCIFEGCSFSHLGNYGIELARGCKDNLISNCNILDLGAGGIRIGEFIGKEDVKKLQKKPLAHTTSNRVINCHIYNGGNIFHQACGILVGQSSGNLISRNHIHGFFYTGISIGWTWGYGLSLARDNIVEYNHIHHIGLKLNGEGPILSDMGGVYTLGIQPGTIIRHNLFHDLAGYRYGGWGIYFDEGSTHIVAENNLVYNTTHGGFHQHYGKENIVRNNIFAYGRYCQLKISRPENHLRLIFERNIVIGRTGRFLDGNIDFNFKFNKNLYWKDEQGEIKFGDYSWEEWRNKGMDKNSLILDPLFINPKKYNFNLEKNSPAFKLGFKPIILARNEH</sequence>
<evidence type="ECO:0000313" key="2">
    <source>
        <dbReference type="EMBL" id="PIV64118.1"/>
    </source>
</evidence>
<dbReference type="EMBL" id="PETL01000189">
    <property type="protein sequence ID" value="PIV64118.1"/>
    <property type="molecule type" value="Genomic_DNA"/>
</dbReference>
<reference evidence="3" key="1">
    <citation type="submission" date="2017-09" db="EMBL/GenBank/DDBJ databases">
        <title>Depth-based differentiation of microbial function through sediment-hosted aquifers and enrichment of novel symbionts in the deep terrestrial subsurface.</title>
        <authorList>
            <person name="Probst A.J."/>
            <person name="Ladd B."/>
            <person name="Jarett J.K."/>
            <person name="Geller-Mcgrath D.E."/>
            <person name="Sieber C.M.K."/>
            <person name="Emerson J.B."/>
            <person name="Anantharaman K."/>
            <person name="Thomas B.C."/>
            <person name="Malmstrom R."/>
            <person name="Stieglmeier M."/>
            <person name="Klingl A."/>
            <person name="Woyke T."/>
            <person name="Ryan C.M."/>
            <person name="Banfield J.F."/>
        </authorList>
    </citation>
    <scope>NUCLEOTIDE SEQUENCE [LARGE SCALE GENOMIC DNA]</scope>
</reference>
<proteinExistence type="predicted"/>
<dbReference type="PANTHER" id="PTHR36453">
    <property type="entry name" value="SECRETED PROTEIN-RELATED"/>
    <property type="match status" value="1"/>
</dbReference>
<feature type="domain" description="Right handed beta helix" evidence="1">
    <location>
        <begin position="227"/>
        <end position="331"/>
    </location>
</feature>
<dbReference type="InterPro" id="IPR012334">
    <property type="entry name" value="Pectin_lyas_fold"/>
</dbReference>
<accession>A0A2M7E8T9</accession>
<dbReference type="Pfam" id="PF13229">
    <property type="entry name" value="Beta_helix"/>
    <property type="match status" value="2"/>
</dbReference>
<evidence type="ECO:0000259" key="1">
    <source>
        <dbReference type="Pfam" id="PF13229"/>
    </source>
</evidence>
<gene>
    <name evidence="2" type="ORF">COS11_03850</name>
</gene>
<feature type="domain" description="Right handed beta helix" evidence="1">
    <location>
        <begin position="131"/>
        <end position="205"/>
    </location>
</feature>
<dbReference type="SUPFAM" id="SSF51126">
    <property type="entry name" value="Pectin lyase-like"/>
    <property type="match status" value="1"/>
</dbReference>
<dbReference type="PANTHER" id="PTHR36453:SF1">
    <property type="entry name" value="RIGHT HANDED BETA HELIX DOMAIN-CONTAINING PROTEIN"/>
    <property type="match status" value="1"/>
</dbReference>
<comment type="caution">
    <text evidence="2">The sequence shown here is derived from an EMBL/GenBank/DDBJ whole genome shotgun (WGS) entry which is preliminary data.</text>
</comment>
<dbReference type="SMART" id="SM00710">
    <property type="entry name" value="PbH1"/>
    <property type="match status" value="8"/>
</dbReference>
<dbReference type="Gene3D" id="2.160.20.10">
    <property type="entry name" value="Single-stranded right-handed beta-helix, Pectin lyase-like"/>
    <property type="match status" value="1"/>
</dbReference>
<organism evidence="2 3">
    <name type="scientific">bacterium (Candidatus Ratteibacteria) CG01_land_8_20_14_3_00_40_19</name>
    <dbReference type="NCBI Taxonomy" id="2014290"/>
    <lineage>
        <taxon>Bacteria</taxon>
        <taxon>Candidatus Ratteibacteria</taxon>
    </lineage>
</organism>